<dbReference type="EC" id="7.1.1.2" evidence="4 18"/>
<dbReference type="PRINTS" id="PR01436">
    <property type="entry name" value="NADHDHGNASE2"/>
</dbReference>
<evidence type="ECO:0000256" key="15">
    <source>
        <dbReference type="ARBA" id="ARBA00023128"/>
    </source>
</evidence>
<evidence type="ECO:0000256" key="5">
    <source>
        <dbReference type="ARBA" id="ARBA00021008"/>
    </source>
</evidence>
<keyword evidence="6" id="KW-0813">Transport</keyword>
<evidence type="ECO:0000256" key="8">
    <source>
        <dbReference type="ARBA" id="ARBA00022692"/>
    </source>
</evidence>
<evidence type="ECO:0000256" key="2">
    <source>
        <dbReference type="ARBA" id="ARBA00004448"/>
    </source>
</evidence>
<feature type="transmembrane region" description="Helical" evidence="18">
    <location>
        <begin position="299"/>
        <end position="321"/>
    </location>
</feature>
<evidence type="ECO:0000256" key="18">
    <source>
        <dbReference type="RuleBase" id="RU003403"/>
    </source>
</evidence>
<keyword evidence="8 18" id="KW-0812">Transmembrane</keyword>
<comment type="subcellular location">
    <subcellularLocation>
        <location evidence="2 18">Mitochondrion inner membrane</location>
        <topology evidence="2 18">Multi-pass membrane protein</topology>
    </subcellularLocation>
</comment>
<evidence type="ECO:0000256" key="14">
    <source>
        <dbReference type="ARBA" id="ARBA00023075"/>
    </source>
</evidence>
<evidence type="ECO:0000256" key="16">
    <source>
        <dbReference type="ARBA" id="ARBA00023136"/>
    </source>
</evidence>
<keyword evidence="10 18" id="KW-1278">Translocase</keyword>
<evidence type="ECO:0000256" key="17">
    <source>
        <dbReference type="ARBA" id="ARBA00049551"/>
    </source>
</evidence>
<keyword evidence="13 18" id="KW-0520">NAD</keyword>
<dbReference type="EMBL" id="MG989232">
    <property type="protein sequence ID" value="AWU48999.1"/>
    <property type="molecule type" value="Genomic_DNA"/>
</dbReference>
<keyword evidence="15 18" id="KW-0496">Mitochondrion</keyword>
<dbReference type="PANTHER" id="PTHR46552:SF1">
    <property type="entry name" value="NADH-UBIQUINONE OXIDOREDUCTASE CHAIN 2"/>
    <property type="match status" value="1"/>
</dbReference>
<gene>
    <name evidence="20" type="primary">nad2</name>
</gene>
<feature type="transmembrane region" description="Helical" evidence="18">
    <location>
        <begin position="24"/>
        <end position="42"/>
    </location>
</feature>
<dbReference type="Pfam" id="PF00361">
    <property type="entry name" value="Proton_antipo_M"/>
    <property type="match status" value="1"/>
</dbReference>
<keyword evidence="9 18" id="KW-0999">Mitochondrion inner membrane</keyword>
<accession>A0A344A2K8</accession>
<feature type="transmembrane region" description="Helical" evidence="18">
    <location>
        <begin position="258"/>
        <end position="278"/>
    </location>
</feature>
<evidence type="ECO:0000256" key="10">
    <source>
        <dbReference type="ARBA" id="ARBA00022967"/>
    </source>
</evidence>
<evidence type="ECO:0000256" key="11">
    <source>
        <dbReference type="ARBA" id="ARBA00022982"/>
    </source>
</evidence>
<comment type="similarity">
    <text evidence="3 18">Belongs to the complex I subunit 2 family.</text>
</comment>
<dbReference type="InterPro" id="IPR003917">
    <property type="entry name" value="NADH_UbQ_OxRdtase_chain2"/>
</dbReference>
<evidence type="ECO:0000256" key="6">
    <source>
        <dbReference type="ARBA" id="ARBA00022448"/>
    </source>
</evidence>
<geneLocation type="mitochondrion" evidence="20"/>
<evidence type="ECO:0000256" key="9">
    <source>
        <dbReference type="ARBA" id="ARBA00022792"/>
    </source>
</evidence>
<dbReference type="InterPro" id="IPR001750">
    <property type="entry name" value="ND/Mrp_TM"/>
</dbReference>
<evidence type="ECO:0000256" key="4">
    <source>
        <dbReference type="ARBA" id="ARBA00012944"/>
    </source>
</evidence>
<comment type="catalytic activity">
    <reaction evidence="17 18">
        <text>a ubiquinone + NADH + 5 H(+)(in) = a ubiquinol + NAD(+) + 4 H(+)(out)</text>
        <dbReference type="Rhea" id="RHEA:29091"/>
        <dbReference type="Rhea" id="RHEA-COMP:9565"/>
        <dbReference type="Rhea" id="RHEA-COMP:9566"/>
        <dbReference type="ChEBI" id="CHEBI:15378"/>
        <dbReference type="ChEBI" id="CHEBI:16389"/>
        <dbReference type="ChEBI" id="CHEBI:17976"/>
        <dbReference type="ChEBI" id="CHEBI:57540"/>
        <dbReference type="ChEBI" id="CHEBI:57945"/>
        <dbReference type="EC" id="7.1.1.2"/>
    </reaction>
</comment>
<dbReference type="GO" id="GO:0006120">
    <property type="term" value="P:mitochondrial electron transport, NADH to ubiquinone"/>
    <property type="evidence" value="ECO:0007669"/>
    <property type="project" value="InterPro"/>
</dbReference>
<keyword evidence="16 18" id="KW-0472">Membrane</keyword>
<feature type="transmembrane region" description="Helical" evidence="18">
    <location>
        <begin position="227"/>
        <end position="246"/>
    </location>
</feature>
<dbReference type="InterPro" id="IPR050175">
    <property type="entry name" value="Complex_I_Subunit_2"/>
</dbReference>
<dbReference type="PANTHER" id="PTHR46552">
    <property type="entry name" value="NADH-UBIQUINONE OXIDOREDUCTASE CHAIN 2"/>
    <property type="match status" value="1"/>
</dbReference>
<sequence length="322" mass="38105">MKMNKWITPLYMCSLIFPMSSSSWLNIWIGLEINLMMFMLILNKKKSMMMSESMMKYFLIQATGSLMFLTSLSMNMIYYNEWPMIKVMIPPIALMLKMGLAPIHMWMPEVVKNFNMNSLLLFLTVQKINPLLILYSSWYNIIFLSAIMNIMIGSLGGINEPLLNKMLVYSSITNSGWMITSLMISNFMFIFMFTIYTLILFNLILIFKKLKIKWILQLKSNNFFKKLSVYTMFMSMGGLPPLLGFIPKWMIIKNMINYLPMYSLVFIMFSCLNLFFYLKFSLNTMMPLQTTKKWMYFKNFKYNAITITTLNFMGIFMFNIMF</sequence>
<dbReference type="GO" id="GO:0008137">
    <property type="term" value="F:NADH dehydrogenase (ubiquinone) activity"/>
    <property type="evidence" value="ECO:0007669"/>
    <property type="project" value="UniProtKB-EC"/>
</dbReference>
<protein>
    <recommendedName>
        <fullName evidence="5 18">NADH-ubiquinone oxidoreductase chain 2</fullName>
        <ecNumber evidence="4 18">7.1.1.2</ecNumber>
    </recommendedName>
</protein>
<evidence type="ECO:0000256" key="13">
    <source>
        <dbReference type="ARBA" id="ARBA00023027"/>
    </source>
</evidence>
<dbReference type="GO" id="GO:0005743">
    <property type="term" value="C:mitochondrial inner membrane"/>
    <property type="evidence" value="ECO:0007669"/>
    <property type="project" value="UniProtKB-SubCell"/>
</dbReference>
<evidence type="ECO:0000256" key="1">
    <source>
        <dbReference type="ARBA" id="ARBA00003257"/>
    </source>
</evidence>
<evidence type="ECO:0000256" key="12">
    <source>
        <dbReference type="ARBA" id="ARBA00022989"/>
    </source>
</evidence>
<organism evidence="20">
    <name type="scientific">Paracarsidara gigantea</name>
    <dbReference type="NCBI Taxonomy" id="2218136"/>
    <lineage>
        <taxon>Eukaryota</taxon>
        <taxon>Metazoa</taxon>
        <taxon>Ecdysozoa</taxon>
        <taxon>Arthropoda</taxon>
        <taxon>Hexapoda</taxon>
        <taxon>Insecta</taxon>
        <taxon>Pterygota</taxon>
        <taxon>Neoptera</taxon>
        <taxon>Paraneoptera</taxon>
        <taxon>Hemiptera</taxon>
        <taxon>Sternorrhyncha</taxon>
        <taxon>Psylloidea</taxon>
        <taxon>Carsidaridae</taxon>
        <taxon>Carsidarinae</taxon>
        <taxon>Paracarsidara</taxon>
    </lineage>
</organism>
<feature type="domain" description="NADH:quinone oxidoreductase/Mrp antiporter transmembrane" evidence="19">
    <location>
        <begin position="21"/>
        <end position="269"/>
    </location>
</feature>
<evidence type="ECO:0000259" key="19">
    <source>
        <dbReference type="Pfam" id="PF00361"/>
    </source>
</evidence>
<evidence type="ECO:0000313" key="20">
    <source>
        <dbReference type="EMBL" id="AWU48999.1"/>
    </source>
</evidence>
<keyword evidence="11 18" id="KW-0249">Electron transport</keyword>
<keyword evidence="7 18" id="KW-0679">Respiratory chain</keyword>
<keyword evidence="14 18" id="KW-0830">Ubiquinone</keyword>
<evidence type="ECO:0000256" key="7">
    <source>
        <dbReference type="ARBA" id="ARBA00022660"/>
    </source>
</evidence>
<reference evidence="20" key="1">
    <citation type="submission" date="2018-02" db="EMBL/GenBank/DDBJ databases">
        <title>Resolving the psyllid tree of life: Phylogenomic analysis of the superfamily Psylloidea (Hemiptera).</title>
        <authorList>
            <person name="Percy D.M."/>
            <person name="Sveinsson S."/>
            <person name="Lemmon A.R."/>
            <person name="Lemmon E.M."/>
            <person name="Ouvrard D."/>
            <person name="Burckhardt D."/>
        </authorList>
    </citation>
    <scope>NUCLEOTIDE SEQUENCE</scope>
    <source>
        <strain evidence="20">DP1.idba.114_circ</strain>
    </source>
</reference>
<dbReference type="AlphaFoldDB" id="A0A344A2K8"/>
<feature type="transmembrane region" description="Helical" evidence="18">
    <location>
        <begin position="178"/>
        <end position="207"/>
    </location>
</feature>
<comment type="function">
    <text evidence="1">Core subunit of the mitochondrial membrane respiratory chain NADH dehydrogenase (Complex I) that is believed to belong to the minimal assembly required for catalysis. Complex I functions in the transfer of electrons from NADH to the respiratory chain. The immediate electron acceptor for the enzyme is believed to be ubiquinone.</text>
</comment>
<feature type="transmembrane region" description="Helical" evidence="18">
    <location>
        <begin position="132"/>
        <end position="158"/>
    </location>
</feature>
<feature type="transmembrane region" description="Helical" evidence="18">
    <location>
        <begin position="54"/>
        <end position="79"/>
    </location>
</feature>
<name>A0A344A2K8_9HEMI</name>
<keyword evidence="12 18" id="KW-1133">Transmembrane helix</keyword>
<evidence type="ECO:0000256" key="3">
    <source>
        <dbReference type="ARBA" id="ARBA00007012"/>
    </source>
</evidence>
<comment type="function">
    <text evidence="18">Core subunit of the mitochondrial membrane respiratory chain NADH dehydrogenase (Complex I) which catalyzes electron transfer from NADH through the respiratory chain, using ubiquinone as an electron acceptor. Essential for the catalytic activity and assembly of complex I.</text>
</comment>
<proteinExistence type="inferred from homology"/>